<keyword evidence="3" id="KW-0732">Signal</keyword>
<dbReference type="SUPFAM" id="SSF48056">
    <property type="entry name" value="Di-copper centre-containing domain"/>
    <property type="match status" value="1"/>
</dbReference>
<dbReference type="PANTHER" id="PTHR11474">
    <property type="entry name" value="TYROSINASE FAMILY MEMBER"/>
    <property type="match status" value="1"/>
</dbReference>
<evidence type="ECO:0000313" key="6">
    <source>
        <dbReference type="EMBL" id="KAF3008598.1"/>
    </source>
</evidence>
<feature type="domain" description="Tyrosinase copper-binding" evidence="4">
    <location>
        <begin position="111"/>
        <end position="128"/>
    </location>
</feature>
<dbReference type="PROSITE" id="PS00498">
    <property type="entry name" value="TYROSINASE_2"/>
    <property type="match status" value="1"/>
</dbReference>
<dbReference type="GO" id="GO:0016491">
    <property type="term" value="F:oxidoreductase activity"/>
    <property type="evidence" value="ECO:0007669"/>
    <property type="project" value="UniProtKB-KW"/>
</dbReference>
<dbReference type="InterPro" id="IPR008922">
    <property type="entry name" value="Di-copper_centre_dom_sf"/>
</dbReference>
<dbReference type="InterPro" id="IPR050316">
    <property type="entry name" value="Tyrosinase/Hemocyanin"/>
</dbReference>
<dbReference type="PANTHER" id="PTHR11474:SF125">
    <property type="entry name" value="N-ACETYL-6-HYDROXYTRYPTOPHAN OXIDASE IVOB-RELATED"/>
    <property type="match status" value="1"/>
</dbReference>
<accession>A0A9P4TKY0</accession>
<feature type="chain" id="PRO_5040338105" description="Tyrosinase copper-binding domain-containing protein" evidence="3">
    <location>
        <begin position="18"/>
        <end position="379"/>
    </location>
</feature>
<dbReference type="Gene3D" id="1.10.1280.10">
    <property type="entry name" value="Di-copper center containing domain from catechol oxidase"/>
    <property type="match status" value="1"/>
</dbReference>
<evidence type="ECO:0000259" key="4">
    <source>
        <dbReference type="PROSITE" id="PS00497"/>
    </source>
</evidence>
<comment type="caution">
    <text evidence="6">The sequence shown here is derived from an EMBL/GenBank/DDBJ whole genome shotgun (WGS) entry which is preliminary data.</text>
</comment>
<protein>
    <recommendedName>
        <fullName evidence="4 5">Tyrosinase copper-binding domain-containing protein</fullName>
    </recommendedName>
</protein>
<feature type="domain" description="Tyrosinase copper-binding" evidence="5">
    <location>
        <begin position="301"/>
        <end position="312"/>
    </location>
</feature>
<dbReference type="AlphaFoldDB" id="A0A9P4TKY0"/>
<keyword evidence="7" id="KW-1185">Reference proteome</keyword>
<keyword evidence="2" id="KW-0560">Oxidoreductase</keyword>
<gene>
    <name evidence="6" type="ORF">E8E13_007715</name>
</gene>
<dbReference type="PRINTS" id="PR00092">
    <property type="entry name" value="TYROSINASE"/>
</dbReference>
<dbReference type="Proteomes" id="UP000801428">
    <property type="component" value="Unassembled WGS sequence"/>
</dbReference>
<organism evidence="6 7">
    <name type="scientific">Curvularia kusanoi</name>
    <name type="common">Cochliobolus kusanoi</name>
    <dbReference type="NCBI Taxonomy" id="90978"/>
    <lineage>
        <taxon>Eukaryota</taxon>
        <taxon>Fungi</taxon>
        <taxon>Dikarya</taxon>
        <taxon>Ascomycota</taxon>
        <taxon>Pezizomycotina</taxon>
        <taxon>Dothideomycetes</taxon>
        <taxon>Pleosporomycetidae</taxon>
        <taxon>Pleosporales</taxon>
        <taxon>Pleosporineae</taxon>
        <taxon>Pleosporaceae</taxon>
        <taxon>Curvularia</taxon>
    </lineage>
</organism>
<dbReference type="OrthoDB" id="6132182at2759"/>
<name>A0A9P4TKY0_CURKU</name>
<dbReference type="GO" id="GO:0046872">
    <property type="term" value="F:metal ion binding"/>
    <property type="evidence" value="ECO:0007669"/>
    <property type="project" value="UniProtKB-KW"/>
</dbReference>
<evidence type="ECO:0000313" key="7">
    <source>
        <dbReference type="Proteomes" id="UP000801428"/>
    </source>
</evidence>
<dbReference type="InterPro" id="IPR002227">
    <property type="entry name" value="Tyrosinase_Cu-bd"/>
</dbReference>
<proteinExistence type="predicted"/>
<evidence type="ECO:0000256" key="2">
    <source>
        <dbReference type="ARBA" id="ARBA00023002"/>
    </source>
</evidence>
<evidence type="ECO:0000259" key="5">
    <source>
        <dbReference type="PROSITE" id="PS00498"/>
    </source>
</evidence>
<evidence type="ECO:0000256" key="3">
    <source>
        <dbReference type="SAM" id="SignalP"/>
    </source>
</evidence>
<sequence length="379" mass="41813">MRTLPLLVIALFSGTEATFLQSDILAAEGLVKLGLHVAQNGYPNAERCTLKNVAVRKEWSALHKSEKLDYIRAVKCLQSKPAKTPTAVASGARTRYDDFVATHINQTLTIHGNGNFLSWHRYFVWAYEEALRNECGYKGYQPYYNWPMWSEDPLKSPLFDGSETSISGDGAFVTNRTALCHPTPDRCYVMLQPGTGGGCVSGPFADWEVNLGPKLTIGDSPPNPQTDGLGYNPRCIKRDFNKQASNATNDATTSALIRNSPDILTFQTDMHPSPGVIGVHNGGHFTWGGDPGGDVYSSPADPAFWFHHAMIDRTWWVWQNQDLKKRVNVVAGTLTSMNKPPTRNATLDDTMGFGYVGQPNITIRDAQSTLGGPFCYIYV</sequence>
<dbReference type="PROSITE" id="PS00497">
    <property type="entry name" value="TYROSINASE_1"/>
    <property type="match status" value="1"/>
</dbReference>
<reference evidence="6" key="1">
    <citation type="submission" date="2019-04" db="EMBL/GenBank/DDBJ databases">
        <title>Sequencing of skin fungus with MAO and IRED activity.</title>
        <authorList>
            <person name="Marsaioli A.J."/>
            <person name="Bonatto J.M.C."/>
            <person name="Reis Junior O."/>
        </authorList>
    </citation>
    <scope>NUCLEOTIDE SEQUENCE</scope>
    <source>
        <strain evidence="6">30M1</strain>
    </source>
</reference>
<evidence type="ECO:0000256" key="1">
    <source>
        <dbReference type="ARBA" id="ARBA00022723"/>
    </source>
</evidence>
<keyword evidence="1" id="KW-0479">Metal-binding</keyword>
<dbReference type="Pfam" id="PF00264">
    <property type="entry name" value="Tyrosinase"/>
    <property type="match status" value="1"/>
</dbReference>
<dbReference type="EMBL" id="SWKU01000003">
    <property type="protein sequence ID" value="KAF3008598.1"/>
    <property type="molecule type" value="Genomic_DNA"/>
</dbReference>
<feature type="signal peptide" evidence="3">
    <location>
        <begin position="1"/>
        <end position="17"/>
    </location>
</feature>